<dbReference type="OrthoDB" id="9792579at2"/>
<feature type="transmembrane region" description="Helical" evidence="6">
    <location>
        <begin position="127"/>
        <end position="146"/>
    </location>
</feature>
<dbReference type="PANTHER" id="PTHR43370">
    <property type="entry name" value="SUGAR ABC TRANSPORTER INTEGRAL MEMBRANE PROTEIN-RELATED"/>
    <property type="match status" value="1"/>
</dbReference>
<feature type="transmembrane region" description="Helical" evidence="6">
    <location>
        <begin position="209"/>
        <end position="230"/>
    </location>
</feature>
<evidence type="ECO:0000256" key="1">
    <source>
        <dbReference type="ARBA" id="ARBA00004651"/>
    </source>
</evidence>
<dbReference type="Proteomes" id="UP000316560">
    <property type="component" value="Unassembled WGS sequence"/>
</dbReference>
<sequence>MTFTKTSEDSARADSKITRRSWKMPIAFALVSLISGVLFIGFAEDAPTGFDLSTSTDLFRLPVIQLPALATGVVVTILMALIAVGSAFMISQDRKVPIWIPILGAVFALTGFLTWAAADATLRVPELFAGALVLAVPLVFGALGGVISERVGVVNIAIEAQLLAGAFVSAVVGTITASPFAGLAAAALAGMLVSFLLSVFSIKYLVNQIIVGVVINVLVSGLTGFLYSQWLAESPDQLNNPAGFSELPIPILSSIPLIGPVLFKQTLIVYLLYVIVAVVAFAMYRTRWGLRLRAVGEHPKAADTVGINVTRTRFWNVALAGAIAGLGGAFITLSQTGQFGKDVTAGAGFIALAAVIFGRWDPIKATLAALLFGFASNLQNALSVVGSPVPSEFMLMLPYVVTIIAVAGLVGKSRPPAASGTPYIKG</sequence>
<evidence type="ECO:0000313" key="8">
    <source>
        <dbReference type="Proteomes" id="UP000316560"/>
    </source>
</evidence>
<feature type="transmembrane region" description="Helical" evidence="6">
    <location>
        <begin position="367"/>
        <end position="387"/>
    </location>
</feature>
<dbReference type="AlphaFoldDB" id="A0A8H2K5M6"/>
<evidence type="ECO:0000256" key="6">
    <source>
        <dbReference type="SAM" id="Phobius"/>
    </source>
</evidence>
<gene>
    <name evidence="7" type="ORF">FB472_0909</name>
</gene>
<keyword evidence="8" id="KW-1185">Reference proteome</keyword>
<evidence type="ECO:0000313" key="7">
    <source>
        <dbReference type="EMBL" id="TQO19364.1"/>
    </source>
</evidence>
<feature type="transmembrane region" description="Helical" evidence="6">
    <location>
        <begin position="314"/>
        <end position="331"/>
    </location>
</feature>
<feature type="transmembrane region" description="Helical" evidence="6">
    <location>
        <begin position="21"/>
        <end position="43"/>
    </location>
</feature>
<feature type="transmembrane region" description="Helical" evidence="6">
    <location>
        <begin position="96"/>
        <end position="115"/>
    </location>
</feature>
<organism evidence="7 8">
    <name type="scientific">Rhodoglobus vestalii</name>
    <dbReference type="NCBI Taxonomy" id="193384"/>
    <lineage>
        <taxon>Bacteria</taxon>
        <taxon>Bacillati</taxon>
        <taxon>Actinomycetota</taxon>
        <taxon>Actinomycetes</taxon>
        <taxon>Micrococcales</taxon>
        <taxon>Microbacteriaceae</taxon>
        <taxon>Rhodoglobus</taxon>
    </lineage>
</organism>
<evidence type="ECO:0000256" key="2">
    <source>
        <dbReference type="ARBA" id="ARBA00022475"/>
    </source>
</evidence>
<evidence type="ECO:0000256" key="3">
    <source>
        <dbReference type="ARBA" id="ARBA00022692"/>
    </source>
</evidence>
<comment type="caution">
    <text evidence="7">The sequence shown here is derived from an EMBL/GenBank/DDBJ whole genome shotgun (WGS) entry which is preliminary data.</text>
</comment>
<comment type="subcellular location">
    <subcellularLocation>
        <location evidence="1">Cell membrane</location>
        <topology evidence="1">Multi-pass membrane protein</topology>
    </subcellularLocation>
</comment>
<dbReference type="CDD" id="cd06580">
    <property type="entry name" value="TM_PBP1_transp_TpRbsC_like"/>
    <property type="match status" value="1"/>
</dbReference>
<feature type="transmembrane region" description="Helical" evidence="6">
    <location>
        <begin position="153"/>
        <end position="175"/>
    </location>
</feature>
<feature type="transmembrane region" description="Helical" evidence="6">
    <location>
        <begin position="267"/>
        <end position="284"/>
    </location>
</feature>
<evidence type="ECO:0000256" key="4">
    <source>
        <dbReference type="ARBA" id="ARBA00022989"/>
    </source>
</evidence>
<dbReference type="Pfam" id="PF02653">
    <property type="entry name" value="BPD_transp_2"/>
    <property type="match status" value="1"/>
</dbReference>
<dbReference type="InterPro" id="IPR001851">
    <property type="entry name" value="ABC_transp_permease"/>
</dbReference>
<keyword evidence="3 6" id="KW-0812">Transmembrane</keyword>
<proteinExistence type="predicted"/>
<dbReference type="EMBL" id="VFRA01000001">
    <property type="protein sequence ID" value="TQO19364.1"/>
    <property type="molecule type" value="Genomic_DNA"/>
</dbReference>
<keyword evidence="2" id="KW-1003">Cell membrane</keyword>
<keyword evidence="4 6" id="KW-1133">Transmembrane helix</keyword>
<feature type="transmembrane region" description="Helical" evidence="6">
    <location>
        <begin position="343"/>
        <end position="360"/>
    </location>
</feature>
<accession>A0A8H2K5M6</accession>
<dbReference type="GO" id="GO:0005886">
    <property type="term" value="C:plasma membrane"/>
    <property type="evidence" value="ECO:0007669"/>
    <property type="project" value="UniProtKB-SubCell"/>
</dbReference>
<dbReference type="PANTHER" id="PTHR43370:SF1">
    <property type="entry name" value="GUANOSINE ABC TRANSPORTER PERMEASE PROTEIN NUPQ"/>
    <property type="match status" value="1"/>
</dbReference>
<name>A0A8H2K5M6_9MICO</name>
<dbReference type="RefSeq" id="WP_141989819.1">
    <property type="nucleotide sequence ID" value="NZ_VFRA01000001.1"/>
</dbReference>
<reference evidence="7 8" key="1">
    <citation type="submission" date="2019-06" db="EMBL/GenBank/DDBJ databases">
        <title>Sequencing the genomes of 1000 actinobacteria strains.</title>
        <authorList>
            <person name="Klenk H.-P."/>
        </authorList>
    </citation>
    <scope>NUCLEOTIDE SEQUENCE [LARGE SCALE GENOMIC DNA]</scope>
    <source>
        <strain evidence="7 8">DSM 21947</strain>
    </source>
</reference>
<feature type="transmembrane region" description="Helical" evidence="6">
    <location>
        <begin position="393"/>
        <end position="411"/>
    </location>
</feature>
<protein>
    <submittedName>
        <fullName evidence="7">Nucleoside ABC transporter membrane protein</fullName>
    </submittedName>
</protein>
<feature type="transmembrane region" description="Helical" evidence="6">
    <location>
        <begin position="181"/>
        <end position="202"/>
    </location>
</feature>
<dbReference type="GO" id="GO:0022857">
    <property type="term" value="F:transmembrane transporter activity"/>
    <property type="evidence" value="ECO:0007669"/>
    <property type="project" value="InterPro"/>
</dbReference>
<evidence type="ECO:0000256" key="5">
    <source>
        <dbReference type="ARBA" id="ARBA00023136"/>
    </source>
</evidence>
<feature type="transmembrane region" description="Helical" evidence="6">
    <location>
        <begin position="63"/>
        <end position="84"/>
    </location>
</feature>
<keyword evidence="5 6" id="KW-0472">Membrane</keyword>